<dbReference type="Pfam" id="PF00588">
    <property type="entry name" value="SpoU_methylase"/>
    <property type="match status" value="1"/>
</dbReference>
<dbReference type="CDD" id="cd18103">
    <property type="entry name" value="SpoU-like_RlmB"/>
    <property type="match status" value="1"/>
</dbReference>
<dbReference type="AlphaFoldDB" id="A0A3B1CRU7"/>
<evidence type="ECO:0000256" key="2">
    <source>
        <dbReference type="ARBA" id="ARBA00022679"/>
    </source>
</evidence>
<dbReference type="GO" id="GO:0032259">
    <property type="term" value="P:methylation"/>
    <property type="evidence" value="ECO:0007669"/>
    <property type="project" value="UniProtKB-KW"/>
</dbReference>
<keyword evidence="1" id="KW-0489">Methyltransferase</keyword>
<dbReference type="GO" id="GO:0005829">
    <property type="term" value="C:cytosol"/>
    <property type="evidence" value="ECO:0007669"/>
    <property type="project" value="TreeGrafter"/>
</dbReference>
<dbReference type="InterPro" id="IPR001537">
    <property type="entry name" value="SpoU_MeTrfase"/>
</dbReference>
<gene>
    <name evidence="4" type="ORF">MNBD_NITROSPINAE05-949</name>
</gene>
<dbReference type="InterPro" id="IPR004441">
    <property type="entry name" value="rRNA_MeTrfase_TrmH"/>
</dbReference>
<dbReference type="GO" id="GO:0006396">
    <property type="term" value="P:RNA processing"/>
    <property type="evidence" value="ECO:0007669"/>
    <property type="project" value="InterPro"/>
</dbReference>
<protein>
    <recommendedName>
        <fullName evidence="3">tRNA/rRNA methyltransferase SpoU type domain-containing protein</fullName>
    </recommendedName>
</protein>
<evidence type="ECO:0000256" key="1">
    <source>
        <dbReference type="ARBA" id="ARBA00022603"/>
    </source>
</evidence>
<dbReference type="PANTHER" id="PTHR46429:SF2">
    <property type="entry name" value="TRNA_RRNA METHYLTRANSFERASE"/>
    <property type="match status" value="1"/>
</dbReference>
<dbReference type="SUPFAM" id="SSF75217">
    <property type="entry name" value="alpha/beta knot"/>
    <property type="match status" value="1"/>
</dbReference>
<proteinExistence type="predicted"/>
<reference evidence="4" key="1">
    <citation type="submission" date="2018-06" db="EMBL/GenBank/DDBJ databases">
        <authorList>
            <person name="Zhirakovskaya E."/>
        </authorList>
    </citation>
    <scope>NUCLEOTIDE SEQUENCE</scope>
</reference>
<feature type="non-terminal residue" evidence="4">
    <location>
        <position position="1"/>
    </location>
</feature>
<dbReference type="EMBL" id="UOGG01000078">
    <property type="protein sequence ID" value="VAX29221.1"/>
    <property type="molecule type" value="Genomic_DNA"/>
</dbReference>
<dbReference type="InterPro" id="IPR029026">
    <property type="entry name" value="tRNA_m1G_MTases_N"/>
</dbReference>
<feature type="domain" description="tRNA/rRNA methyltransferase SpoU type" evidence="3">
    <location>
        <begin position="42"/>
        <end position="182"/>
    </location>
</feature>
<dbReference type="GO" id="GO:0008173">
    <property type="term" value="F:RNA methyltransferase activity"/>
    <property type="evidence" value="ECO:0007669"/>
    <property type="project" value="InterPro"/>
</dbReference>
<evidence type="ECO:0000259" key="3">
    <source>
        <dbReference type="Pfam" id="PF00588"/>
    </source>
</evidence>
<dbReference type="Gene3D" id="3.40.1280.10">
    <property type="match status" value="1"/>
</dbReference>
<keyword evidence="2" id="KW-0808">Transferase</keyword>
<accession>A0A3B1CRU7</accession>
<dbReference type="GO" id="GO:0003723">
    <property type="term" value="F:RNA binding"/>
    <property type="evidence" value="ECO:0007669"/>
    <property type="project" value="InterPro"/>
</dbReference>
<sequence length="199" mass="21349">DIKSLYKVAASAHHEGVVMVVKPKVLRSVHGMLRNPIGKDTVMVALDRVGDTHNLGAILRSSAFFGVEGLILGDHEDQARVTSSAARMAEGAMEMVPMYQSSDLASALRDLRAKKVFVVGADAGAGQSLYDAQISFPCIVVVGNENQGLSEKVKKRCHALVQVPGAKDMQSLNVSVAMGVILAELTRRKNLSPKRKNKS</sequence>
<dbReference type="PANTHER" id="PTHR46429">
    <property type="entry name" value="23S RRNA (GUANOSINE-2'-O-)-METHYLTRANSFERASE RLMB"/>
    <property type="match status" value="1"/>
</dbReference>
<name>A0A3B1CRU7_9ZZZZ</name>
<dbReference type="InterPro" id="IPR029028">
    <property type="entry name" value="Alpha/beta_knot_MTases"/>
</dbReference>
<organism evidence="4">
    <name type="scientific">hydrothermal vent metagenome</name>
    <dbReference type="NCBI Taxonomy" id="652676"/>
    <lineage>
        <taxon>unclassified sequences</taxon>
        <taxon>metagenomes</taxon>
        <taxon>ecological metagenomes</taxon>
    </lineage>
</organism>
<evidence type="ECO:0000313" key="4">
    <source>
        <dbReference type="EMBL" id="VAX29221.1"/>
    </source>
</evidence>